<proteinExistence type="predicted"/>
<gene>
    <name evidence="2" type="ORF">INF28_01740</name>
</gene>
<keyword evidence="3" id="KW-1185">Reference proteome</keyword>
<dbReference type="EMBL" id="JADCKB010000002">
    <property type="protein sequence ID" value="MBE5039191.1"/>
    <property type="molecule type" value="Genomic_DNA"/>
</dbReference>
<feature type="compositionally biased region" description="Basic and acidic residues" evidence="1">
    <location>
        <begin position="22"/>
        <end position="42"/>
    </location>
</feature>
<name>A0A9D5R7H6_9FIRM</name>
<sequence>MQNGNGCAKIKNGAGMVSAYNGKDKDGEHMEMNGDGGKKSDGRSSGGRRHGLTAM</sequence>
<dbReference type="Proteomes" id="UP000806542">
    <property type="component" value="Unassembled WGS sequence"/>
</dbReference>
<organism evidence="2 3">
    <name type="scientific">Ructibacterium gallinarum</name>
    <dbReference type="NCBI Taxonomy" id="2779355"/>
    <lineage>
        <taxon>Bacteria</taxon>
        <taxon>Bacillati</taxon>
        <taxon>Bacillota</taxon>
        <taxon>Clostridia</taxon>
        <taxon>Eubacteriales</taxon>
        <taxon>Oscillospiraceae</taxon>
        <taxon>Ructibacterium</taxon>
    </lineage>
</organism>
<evidence type="ECO:0000313" key="3">
    <source>
        <dbReference type="Proteomes" id="UP000806542"/>
    </source>
</evidence>
<feature type="region of interest" description="Disordered" evidence="1">
    <location>
        <begin position="1"/>
        <end position="55"/>
    </location>
</feature>
<evidence type="ECO:0000256" key="1">
    <source>
        <dbReference type="SAM" id="MobiDB-lite"/>
    </source>
</evidence>
<reference evidence="2" key="1">
    <citation type="submission" date="2020-10" db="EMBL/GenBank/DDBJ databases">
        <title>ChiBAC.</title>
        <authorList>
            <person name="Zenner C."/>
            <person name="Hitch T.C.A."/>
            <person name="Clavel T."/>
        </authorList>
    </citation>
    <scope>NUCLEOTIDE SEQUENCE</scope>
    <source>
        <strain evidence="2">DSM 107454</strain>
    </source>
</reference>
<dbReference type="AlphaFoldDB" id="A0A9D5R7H6"/>
<comment type="caution">
    <text evidence="2">The sequence shown here is derived from an EMBL/GenBank/DDBJ whole genome shotgun (WGS) entry which is preliminary data.</text>
</comment>
<feature type="compositionally biased region" description="Basic residues" evidence="1">
    <location>
        <begin position="46"/>
        <end position="55"/>
    </location>
</feature>
<dbReference type="RefSeq" id="WP_226391754.1">
    <property type="nucleotide sequence ID" value="NZ_JADCKB010000002.1"/>
</dbReference>
<evidence type="ECO:0000313" key="2">
    <source>
        <dbReference type="EMBL" id="MBE5039191.1"/>
    </source>
</evidence>
<accession>A0A9D5R7H6</accession>
<protein>
    <submittedName>
        <fullName evidence="2">Uncharacterized protein</fullName>
    </submittedName>
</protein>